<reference evidence="4" key="1">
    <citation type="journal article" date="2019" name="Int. J. Syst. Evol. Microbiol.">
        <title>The Global Catalogue of Microorganisms (GCM) 10K type strain sequencing project: providing services to taxonomists for standard genome sequencing and annotation.</title>
        <authorList>
            <consortium name="The Broad Institute Genomics Platform"/>
            <consortium name="The Broad Institute Genome Sequencing Center for Infectious Disease"/>
            <person name="Wu L."/>
            <person name="Ma J."/>
        </authorList>
    </citation>
    <scope>NUCLEOTIDE SEQUENCE [LARGE SCALE GENOMIC DNA]</scope>
    <source>
        <strain evidence="4">JCM 16545</strain>
    </source>
</reference>
<proteinExistence type="predicted"/>
<feature type="transmembrane region" description="Helical" evidence="1">
    <location>
        <begin position="6"/>
        <end position="24"/>
    </location>
</feature>
<sequence length="502" mass="56331">MTFLYPYWLLAASAILVPIAIHLWNKRQGKTVKVGSLRWLEASASKRWSSIKLNDVGLLLLRCLIFILLAIALAQPIWTGTPKEATGRKAVYVSPELLYSSSLASIKPTIDSLLQHGYNLYSYTSHFEPVVQEQWQQINSSSKDSVVQAKGNYWSLLPALAQRYPQAQDSVWLFTSDLQRYFRGRKTALAQNIRWIPVAIENKTTWLQAANQLSEDSLQLIIGNSNREGTTFTRYRTSSSATSVALVNGKQIQLQRQGDTLLATLDNQPQGKVKLQREPLQVVLYSEEKLQPELRYLQAALQAISSYTGQPLNLINNPTATDTTTASWVFWLHQQEVPEQLLAQVKQGAKLWVQQGAKPKVIKTILPTEATAIQVNQLTSDSTTTAFTSVWETTTGEPLLTTQQLGKGSVYHFQSGFSPEWSDLGQNSQLPELLLPVLFKQEQAIAMDARALDEQQLRPTKRITVAGSEPEAQRYQLLPWVVLAAFLLFLAERLIANKRAKV</sequence>
<comment type="caution">
    <text evidence="3">The sequence shown here is derived from an EMBL/GenBank/DDBJ whole genome shotgun (WGS) entry which is preliminary data.</text>
</comment>
<feature type="transmembrane region" description="Helical" evidence="1">
    <location>
        <begin position="477"/>
        <end position="496"/>
    </location>
</feature>
<feature type="transmembrane region" description="Helical" evidence="1">
    <location>
        <begin position="56"/>
        <end position="78"/>
    </location>
</feature>
<dbReference type="InterPro" id="IPR011933">
    <property type="entry name" value="Double_TM_dom"/>
</dbReference>
<organism evidence="3 4">
    <name type="scientific">Pontibacter silvestris</name>
    <dbReference type="NCBI Taxonomy" id="2305183"/>
    <lineage>
        <taxon>Bacteria</taxon>
        <taxon>Pseudomonadati</taxon>
        <taxon>Bacteroidota</taxon>
        <taxon>Cytophagia</taxon>
        <taxon>Cytophagales</taxon>
        <taxon>Hymenobacteraceae</taxon>
        <taxon>Pontibacter</taxon>
    </lineage>
</organism>
<dbReference type="NCBIfam" id="TIGR02226">
    <property type="entry name" value="two_anch"/>
    <property type="match status" value="1"/>
</dbReference>
<dbReference type="Proteomes" id="UP001597369">
    <property type="component" value="Unassembled WGS sequence"/>
</dbReference>
<evidence type="ECO:0000256" key="1">
    <source>
        <dbReference type="SAM" id="Phobius"/>
    </source>
</evidence>
<dbReference type="Pfam" id="PF07584">
    <property type="entry name" value="BatA"/>
    <property type="match status" value="1"/>
</dbReference>
<feature type="domain" description="Aerotolerance regulator N-terminal" evidence="2">
    <location>
        <begin position="1"/>
        <end position="76"/>
    </location>
</feature>
<dbReference type="EMBL" id="JBHUHV010000054">
    <property type="protein sequence ID" value="MFD2068664.1"/>
    <property type="molecule type" value="Genomic_DNA"/>
</dbReference>
<keyword evidence="4" id="KW-1185">Reference proteome</keyword>
<protein>
    <submittedName>
        <fullName evidence="3">BatA domain-containing protein</fullName>
    </submittedName>
</protein>
<accession>A0ABW4X0Y5</accession>
<name>A0ABW4X0Y5_9BACT</name>
<keyword evidence="1" id="KW-0472">Membrane</keyword>
<dbReference type="PANTHER" id="PTHR37464">
    <property type="entry name" value="BLL2463 PROTEIN"/>
    <property type="match status" value="1"/>
</dbReference>
<gene>
    <name evidence="3" type="ORF">ACFSKU_17375</name>
</gene>
<keyword evidence="1" id="KW-0812">Transmembrane</keyword>
<evidence type="ECO:0000259" key="2">
    <source>
        <dbReference type="Pfam" id="PF07584"/>
    </source>
</evidence>
<dbReference type="InterPro" id="IPR024163">
    <property type="entry name" value="Aerotolerance_reg_N"/>
</dbReference>
<keyword evidence="1" id="KW-1133">Transmembrane helix</keyword>
<evidence type="ECO:0000313" key="3">
    <source>
        <dbReference type="EMBL" id="MFD2068664.1"/>
    </source>
</evidence>
<dbReference type="RefSeq" id="WP_229959036.1">
    <property type="nucleotide sequence ID" value="NZ_JAJJWI010000004.1"/>
</dbReference>
<evidence type="ECO:0000313" key="4">
    <source>
        <dbReference type="Proteomes" id="UP001597369"/>
    </source>
</evidence>
<dbReference type="PANTHER" id="PTHR37464:SF1">
    <property type="entry name" value="BLL2463 PROTEIN"/>
    <property type="match status" value="1"/>
</dbReference>